<proteinExistence type="predicted"/>
<keyword evidence="2" id="KW-1185">Reference proteome</keyword>
<dbReference type="EMBL" id="FMAI01000039">
    <property type="protein sequence ID" value="SCB55339.1"/>
    <property type="molecule type" value="Genomic_DNA"/>
</dbReference>
<name>A0A1C3XSV3_9BRAD</name>
<gene>
    <name evidence="1" type="ORF">GA0061098_10395</name>
</gene>
<evidence type="ECO:0000313" key="2">
    <source>
        <dbReference type="Proteomes" id="UP000199184"/>
    </source>
</evidence>
<protein>
    <submittedName>
        <fullName evidence="1">Uncharacterized protein</fullName>
    </submittedName>
</protein>
<dbReference type="Proteomes" id="UP000199184">
    <property type="component" value="Unassembled WGS sequence"/>
</dbReference>
<evidence type="ECO:0000313" key="1">
    <source>
        <dbReference type="EMBL" id="SCB55339.1"/>
    </source>
</evidence>
<dbReference type="AlphaFoldDB" id="A0A1C3XSV3"/>
<reference evidence="2" key="1">
    <citation type="submission" date="2016-08" db="EMBL/GenBank/DDBJ databases">
        <authorList>
            <person name="Varghese N."/>
            <person name="Submissions Spin"/>
        </authorList>
    </citation>
    <scope>NUCLEOTIDE SEQUENCE [LARGE SCALE GENOMIC DNA]</scope>
    <source>
        <strain evidence="2">ERR11</strain>
    </source>
</reference>
<organism evidence="1 2">
    <name type="scientific">Bradyrhizobium shewense</name>
    <dbReference type="NCBI Taxonomy" id="1761772"/>
    <lineage>
        <taxon>Bacteria</taxon>
        <taxon>Pseudomonadati</taxon>
        <taxon>Pseudomonadota</taxon>
        <taxon>Alphaproteobacteria</taxon>
        <taxon>Hyphomicrobiales</taxon>
        <taxon>Nitrobacteraceae</taxon>
        <taxon>Bradyrhizobium</taxon>
    </lineage>
</organism>
<accession>A0A1C3XSV3</accession>
<sequence>MRALHRIGAGELPSTPVRAGHFALTRRAPPTIRRCRRLQTEQCGQLSDHAKCKPHILRPGRGTDVDRCDGTSLAILLPTPVGRVIVNSHSARVLSLRRRAASIPISYRLTPPYLILCADALRPYPGAVIPSQQSLHHHRNEGWRCAICRSFLLARPPSRIPPAPSPGQTSPVKECREKPQSYVADVVSGLPGMGWDIISWHDEETGLDRLTARPEQQLRPAPSALYGTLPGVWIALSGGKQSRSSSGRTSGPAVISGVPAGWSHGPCPTRWTGSTVESNDGPSRTQFAAFYSRFRLCGPAPCLPLSPFGDRACAPCLVQQPFVLSPRLPCCERESTTQPLLSRRLHLTTLEQHRGT</sequence>